<evidence type="ECO:0000313" key="2">
    <source>
        <dbReference type="Proteomes" id="UP000800094"/>
    </source>
</evidence>
<sequence>YPERWLASGTPYEFTTRQTDEPPRDLVDDFHRVAEDANLQDVLGFYHIEGGKDAPAIIEWTEGRKNVTRKLTEDDKSAEPVQTAWDFGRGDPVTMACTIVCDTRTTRSGKANTHKGTKYAAEPLLVFILTHF</sequence>
<name>A0A6A6HS93_9PLEO</name>
<protein>
    <submittedName>
        <fullName evidence="1">Uncharacterized protein</fullName>
    </submittedName>
</protein>
<dbReference type="EMBL" id="ML987216">
    <property type="protein sequence ID" value="KAF2240658.1"/>
    <property type="molecule type" value="Genomic_DNA"/>
</dbReference>
<accession>A0A6A6HS93</accession>
<proteinExistence type="predicted"/>
<dbReference type="GeneID" id="54577827"/>
<dbReference type="Proteomes" id="UP000800094">
    <property type="component" value="Unassembled WGS sequence"/>
</dbReference>
<dbReference type="OrthoDB" id="2322999at2759"/>
<feature type="non-terminal residue" evidence="1">
    <location>
        <position position="1"/>
    </location>
</feature>
<dbReference type="AlphaFoldDB" id="A0A6A6HS93"/>
<evidence type="ECO:0000313" key="1">
    <source>
        <dbReference type="EMBL" id="KAF2240658.1"/>
    </source>
</evidence>
<reference evidence="1" key="1">
    <citation type="journal article" date="2020" name="Stud. Mycol.">
        <title>101 Dothideomycetes genomes: a test case for predicting lifestyles and emergence of pathogens.</title>
        <authorList>
            <person name="Haridas S."/>
            <person name="Albert R."/>
            <person name="Binder M."/>
            <person name="Bloem J."/>
            <person name="Labutti K."/>
            <person name="Salamov A."/>
            <person name="Andreopoulos B."/>
            <person name="Baker S."/>
            <person name="Barry K."/>
            <person name="Bills G."/>
            <person name="Bluhm B."/>
            <person name="Cannon C."/>
            <person name="Castanera R."/>
            <person name="Culley D."/>
            <person name="Daum C."/>
            <person name="Ezra D."/>
            <person name="Gonzalez J."/>
            <person name="Henrissat B."/>
            <person name="Kuo A."/>
            <person name="Liang C."/>
            <person name="Lipzen A."/>
            <person name="Lutzoni F."/>
            <person name="Magnuson J."/>
            <person name="Mondo S."/>
            <person name="Nolan M."/>
            <person name="Ohm R."/>
            <person name="Pangilinan J."/>
            <person name="Park H.-J."/>
            <person name="Ramirez L."/>
            <person name="Alfaro M."/>
            <person name="Sun H."/>
            <person name="Tritt A."/>
            <person name="Yoshinaga Y."/>
            <person name="Zwiers L.-H."/>
            <person name="Turgeon B."/>
            <person name="Goodwin S."/>
            <person name="Spatafora J."/>
            <person name="Crous P."/>
            <person name="Grigoriev I."/>
        </authorList>
    </citation>
    <scope>NUCLEOTIDE SEQUENCE</scope>
    <source>
        <strain evidence="1">CBS 122368</strain>
    </source>
</reference>
<organism evidence="1 2">
    <name type="scientific">Trematosphaeria pertusa</name>
    <dbReference type="NCBI Taxonomy" id="390896"/>
    <lineage>
        <taxon>Eukaryota</taxon>
        <taxon>Fungi</taxon>
        <taxon>Dikarya</taxon>
        <taxon>Ascomycota</taxon>
        <taxon>Pezizomycotina</taxon>
        <taxon>Dothideomycetes</taxon>
        <taxon>Pleosporomycetidae</taxon>
        <taxon>Pleosporales</taxon>
        <taxon>Massarineae</taxon>
        <taxon>Trematosphaeriaceae</taxon>
        <taxon>Trematosphaeria</taxon>
    </lineage>
</organism>
<dbReference type="RefSeq" id="XP_033675662.1">
    <property type="nucleotide sequence ID" value="XM_033824497.1"/>
</dbReference>
<gene>
    <name evidence="1" type="ORF">BU26DRAFT_442211</name>
</gene>
<keyword evidence="2" id="KW-1185">Reference proteome</keyword>